<keyword evidence="4 7" id="KW-0812">Transmembrane</keyword>
<dbReference type="Proteomes" id="UP000192674">
    <property type="component" value="Unassembled WGS sequence"/>
</dbReference>
<keyword evidence="10" id="KW-1185">Reference proteome</keyword>
<name>A0A1W2FXV9_KIBAR</name>
<dbReference type="PANTHER" id="PTHR30151">
    <property type="entry name" value="ALKANE SULFONATE ABC TRANSPORTER-RELATED, MEMBRANE SUBUNIT"/>
    <property type="match status" value="1"/>
</dbReference>
<feature type="domain" description="ABC transmembrane type-1" evidence="8">
    <location>
        <begin position="66"/>
        <end position="248"/>
    </location>
</feature>
<gene>
    <name evidence="9" type="ORF">SAMN05661093_10376</name>
</gene>
<feature type="transmembrane region" description="Helical" evidence="7">
    <location>
        <begin position="103"/>
        <end position="126"/>
    </location>
</feature>
<evidence type="ECO:0000256" key="4">
    <source>
        <dbReference type="ARBA" id="ARBA00022692"/>
    </source>
</evidence>
<dbReference type="InterPro" id="IPR035906">
    <property type="entry name" value="MetI-like_sf"/>
</dbReference>
<evidence type="ECO:0000256" key="3">
    <source>
        <dbReference type="ARBA" id="ARBA00022475"/>
    </source>
</evidence>
<feature type="transmembrane region" description="Helical" evidence="7">
    <location>
        <begin position="195"/>
        <end position="217"/>
    </location>
</feature>
<evidence type="ECO:0000313" key="9">
    <source>
        <dbReference type="EMBL" id="SMD26789.1"/>
    </source>
</evidence>
<evidence type="ECO:0000259" key="8">
    <source>
        <dbReference type="PROSITE" id="PS50928"/>
    </source>
</evidence>
<protein>
    <submittedName>
        <fullName evidence="9">NitT/TauT family transport system permease protein</fullName>
    </submittedName>
</protein>
<dbReference type="Gene3D" id="1.10.3720.10">
    <property type="entry name" value="MetI-like"/>
    <property type="match status" value="1"/>
</dbReference>
<dbReference type="PROSITE" id="PS50928">
    <property type="entry name" value="ABC_TM1"/>
    <property type="match status" value="1"/>
</dbReference>
<dbReference type="InterPro" id="IPR000515">
    <property type="entry name" value="MetI-like"/>
</dbReference>
<dbReference type="PANTHER" id="PTHR30151:SF0">
    <property type="entry name" value="ABC TRANSPORTER PERMEASE PROTEIN MJ0413-RELATED"/>
    <property type="match status" value="1"/>
</dbReference>
<dbReference type="Pfam" id="PF00528">
    <property type="entry name" value="BPD_transp_1"/>
    <property type="match status" value="1"/>
</dbReference>
<keyword evidence="2 7" id="KW-0813">Transport</keyword>
<evidence type="ECO:0000256" key="6">
    <source>
        <dbReference type="ARBA" id="ARBA00023136"/>
    </source>
</evidence>
<sequence>MIRFLRGLVGIVVILAAWQLGSFTGLFPQDYIPPPTTVIPRMFELFGPTFNANDTSSTSSHFIDDLVATMLTWLLALLIAIGIAVPLGLILGSIPSVRMATRVIIEFLRPIPSVAIIPLIIVMLGSGVETKITLAVYAAVWPILFNTIYALDEIDPLLLDTARSFGLGKARTMFTVGLPHAAPFIFTGVRLASAVILIVVISVEYLAGGVIGIGKFTLDWASGSGRQDVILAVTILAGVIGYLLDGGFLKLQRVLFKWNTVEAGK</sequence>
<feature type="transmembrane region" description="Helical" evidence="7">
    <location>
        <begin position="70"/>
        <end position="91"/>
    </location>
</feature>
<dbReference type="AlphaFoldDB" id="A0A1W2FXV9"/>
<keyword evidence="6 7" id="KW-0472">Membrane</keyword>
<evidence type="ECO:0000256" key="7">
    <source>
        <dbReference type="RuleBase" id="RU363032"/>
    </source>
</evidence>
<feature type="transmembrane region" description="Helical" evidence="7">
    <location>
        <begin position="229"/>
        <end position="249"/>
    </location>
</feature>
<dbReference type="GO" id="GO:0055085">
    <property type="term" value="P:transmembrane transport"/>
    <property type="evidence" value="ECO:0007669"/>
    <property type="project" value="InterPro"/>
</dbReference>
<feature type="transmembrane region" description="Helical" evidence="7">
    <location>
        <begin position="7"/>
        <end position="27"/>
    </location>
</feature>
<comment type="subcellular location">
    <subcellularLocation>
        <location evidence="1 7">Cell membrane</location>
        <topology evidence="1 7">Multi-pass membrane protein</topology>
    </subcellularLocation>
</comment>
<dbReference type="CDD" id="cd06261">
    <property type="entry name" value="TM_PBP2"/>
    <property type="match status" value="1"/>
</dbReference>
<accession>A0A1W2FXV9</accession>
<keyword evidence="3" id="KW-1003">Cell membrane</keyword>
<evidence type="ECO:0000256" key="1">
    <source>
        <dbReference type="ARBA" id="ARBA00004651"/>
    </source>
</evidence>
<dbReference type="GO" id="GO:0005886">
    <property type="term" value="C:plasma membrane"/>
    <property type="evidence" value="ECO:0007669"/>
    <property type="project" value="UniProtKB-SubCell"/>
</dbReference>
<reference evidence="9 10" key="1">
    <citation type="submission" date="2017-04" db="EMBL/GenBank/DDBJ databases">
        <authorList>
            <person name="Afonso C.L."/>
            <person name="Miller P.J."/>
            <person name="Scott M.A."/>
            <person name="Spackman E."/>
            <person name="Goraichik I."/>
            <person name="Dimitrov K.M."/>
            <person name="Suarez D.L."/>
            <person name="Swayne D.E."/>
        </authorList>
    </citation>
    <scope>NUCLEOTIDE SEQUENCE [LARGE SCALE GENOMIC DNA]</scope>
    <source>
        <strain evidence="9 10">DSM 43828</strain>
    </source>
</reference>
<comment type="similarity">
    <text evidence="7">Belongs to the binding-protein-dependent transport system permease family.</text>
</comment>
<dbReference type="EMBL" id="FWXV01000017">
    <property type="protein sequence ID" value="SMD26789.1"/>
    <property type="molecule type" value="Genomic_DNA"/>
</dbReference>
<evidence type="ECO:0000256" key="2">
    <source>
        <dbReference type="ARBA" id="ARBA00022448"/>
    </source>
</evidence>
<evidence type="ECO:0000313" key="10">
    <source>
        <dbReference type="Proteomes" id="UP000192674"/>
    </source>
</evidence>
<feature type="transmembrane region" description="Helical" evidence="7">
    <location>
        <begin position="132"/>
        <end position="151"/>
    </location>
</feature>
<keyword evidence="5 7" id="KW-1133">Transmembrane helix</keyword>
<organism evidence="9 10">
    <name type="scientific">Kibdelosporangium aridum</name>
    <dbReference type="NCBI Taxonomy" id="2030"/>
    <lineage>
        <taxon>Bacteria</taxon>
        <taxon>Bacillati</taxon>
        <taxon>Actinomycetota</taxon>
        <taxon>Actinomycetes</taxon>
        <taxon>Pseudonocardiales</taxon>
        <taxon>Pseudonocardiaceae</taxon>
        <taxon>Kibdelosporangium</taxon>
    </lineage>
</organism>
<evidence type="ECO:0000256" key="5">
    <source>
        <dbReference type="ARBA" id="ARBA00022989"/>
    </source>
</evidence>
<dbReference type="RefSeq" id="WP_200826080.1">
    <property type="nucleotide sequence ID" value="NZ_FWXV01000017.1"/>
</dbReference>
<proteinExistence type="inferred from homology"/>
<dbReference type="SUPFAM" id="SSF161098">
    <property type="entry name" value="MetI-like"/>
    <property type="match status" value="1"/>
</dbReference>